<evidence type="ECO:0000313" key="3">
    <source>
        <dbReference type="Proteomes" id="UP000244810"/>
    </source>
</evidence>
<dbReference type="RefSeq" id="WP_107754486.1">
    <property type="nucleotide sequence ID" value="NZ_QBKF01000013.1"/>
</dbReference>
<dbReference type="Proteomes" id="UP000244810">
    <property type="component" value="Unassembled WGS sequence"/>
</dbReference>
<name>A0A2T7ULJ0_9RHOB</name>
<comment type="caution">
    <text evidence="2">The sequence shown here is derived from an EMBL/GenBank/DDBJ whole genome shotgun (WGS) entry which is preliminary data.</text>
</comment>
<evidence type="ECO:0000256" key="1">
    <source>
        <dbReference type="SAM" id="SignalP"/>
    </source>
</evidence>
<accession>A0A2T7ULJ0</accession>
<evidence type="ECO:0000313" key="2">
    <source>
        <dbReference type="EMBL" id="PVE45563.1"/>
    </source>
</evidence>
<feature type="chain" id="PRO_5015642532" evidence="1">
    <location>
        <begin position="20"/>
        <end position="96"/>
    </location>
</feature>
<organism evidence="2 3">
    <name type="scientific">Pararhodobacter aggregans</name>
    <dbReference type="NCBI Taxonomy" id="404875"/>
    <lineage>
        <taxon>Bacteria</taxon>
        <taxon>Pseudomonadati</taxon>
        <taxon>Pseudomonadota</taxon>
        <taxon>Alphaproteobacteria</taxon>
        <taxon>Rhodobacterales</taxon>
        <taxon>Paracoccaceae</taxon>
        <taxon>Pararhodobacter</taxon>
    </lineage>
</organism>
<keyword evidence="1" id="KW-0732">Signal</keyword>
<reference evidence="2 3" key="1">
    <citation type="journal article" date="2011" name="Syst. Appl. Microbiol.">
        <title>Defluviimonas denitrificans gen. nov., sp. nov., and Pararhodobacter aggregans gen. nov., sp. nov., non-phototrophic Rhodobacteraceae from the biofilter of a marine aquaculture.</title>
        <authorList>
            <person name="Foesel B.U."/>
            <person name="Drake H.L."/>
            <person name="Schramm A."/>
        </authorList>
    </citation>
    <scope>NUCLEOTIDE SEQUENCE [LARGE SCALE GENOMIC DNA]</scope>
    <source>
        <strain evidence="2 3">D1-19</strain>
    </source>
</reference>
<dbReference type="EMBL" id="QDDR01000014">
    <property type="protein sequence ID" value="PVE45563.1"/>
    <property type="molecule type" value="Genomic_DNA"/>
</dbReference>
<sequence>MRLLSAAFALLPAALSAQTLPCAPRERVLAFVIDQRGETRLATGDAARGASVELYASDSGSWTLLLNLPDGRACLLANGENFTATGGLQPARGNPA</sequence>
<keyword evidence="3" id="KW-1185">Reference proteome</keyword>
<feature type="signal peptide" evidence="1">
    <location>
        <begin position="1"/>
        <end position="19"/>
    </location>
</feature>
<protein>
    <submittedName>
        <fullName evidence="2">Uncharacterized protein</fullName>
    </submittedName>
</protein>
<gene>
    <name evidence="2" type="ORF">DDE23_21315</name>
</gene>
<dbReference type="AlphaFoldDB" id="A0A2T7ULJ0"/>
<proteinExistence type="predicted"/>
<dbReference type="OrthoDB" id="9810895at2"/>